<dbReference type="SUPFAM" id="SSF50044">
    <property type="entry name" value="SH3-domain"/>
    <property type="match status" value="1"/>
</dbReference>
<dbReference type="EMBL" id="LUHQ01000004">
    <property type="protein sequence ID" value="OAO97697.1"/>
    <property type="molecule type" value="Genomic_DNA"/>
</dbReference>
<evidence type="ECO:0000256" key="1">
    <source>
        <dbReference type="ARBA" id="ARBA00022443"/>
    </source>
</evidence>
<evidence type="ECO:0000259" key="3">
    <source>
        <dbReference type="PROSITE" id="PS50002"/>
    </source>
</evidence>
<feature type="domain" description="SH3" evidence="3">
    <location>
        <begin position="128"/>
        <end position="187"/>
    </location>
</feature>
<dbReference type="InterPro" id="IPR001452">
    <property type="entry name" value="SH3_domain"/>
</dbReference>
<keyword evidence="1 2" id="KW-0728">SH3 domain</keyword>
<evidence type="ECO:0000256" key="2">
    <source>
        <dbReference type="PROSITE-ProRule" id="PRU00192"/>
    </source>
</evidence>
<evidence type="ECO:0000313" key="4">
    <source>
        <dbReference type="EMBL" id="OAO97697.1"/>
    </source>
</evidence>
<sequence length="197" mass="22856">MFKLREIRLFLQSLNNKWCLVIQLVVSLSIGTSSIYFYDIWESSLKKNVTFFKFDDEDSIVAYYGCRRGLDSRPINYNIIVFTKTLMMAECCEECCEQMEEDAYSEWLREANDGVNASQMHNGTSDAMGYFLGEVMFPYQADSDFELSLSVGDYVVIREVVSSVWAEGECKGNAGWFTYIYIERRDRVFATKVIEVF</sequence>
<gene>
    <name evidence="4" type="ordered locus">AXX17_At4g44370</name>
</gene>
<accession>A0A178UWF4</accession>
<name>A0A178UWF4_ARATH</name>
<dbReference type="PRINTS" id="PR00499">
    <property type="entry name" value="P67PHOX"/>
</dbReference>
<dbReference type="SMART" id="SM00326">
    <property type="entry name" value="SH3"/>
    <property type="match status" value="1"/>
</dbReference>
<dbReference type="Gene3D" id="2.30.30.40">
    <property type="entry name" value="SH3 Domains"/>
    <property type="match status" value="1"/>
</dbReference>
<dbReference type="Pfam" id="PF00018">
    <property type="entry name" value="SH3_1"/>
    <property type="match status" value="1"/>
</dbReference>
<comment type="caution">
    <text evidence="4">The sequence shown here is derived from an EMBL/GenBank/DDBJ whole genome shotgun (WGS) entry which is preliminary data.</text>
</comment>
<protein>
    <recommendedName>
        <fullName evidence="3">SH3 domain-containing protein</fullName>
    </recommendedName>
</protein>
<evidence type="ECO:0000313" key="5">
    <source>
        <dbReference type="Proteomes" id="UP000078284"/>
    </source>
</evidence>
<dbReference type="PROSITE" id="PS50002">
    <property type="entry name" value="SH3"/>
    <property type="match status" value="1"/>
</dbReference>
<organism evidence="4 5">
    <name type="scientific">Arabidopsis thaliana</name>
    <name type="common">Mouse-ear cress</name>
    <dbReference type="NCBI Taxonomy" id="3702"/>
    <lineage>
        <taxon>Eukaryota</taxon>
        <taxon>Viridiplantae</taxon>
        <taxon>Streptophyta</taxon>
        <taxon>Embryophyta</taxon>
        <taxon>Tracheophyta</taxon>
        <taxon>Spermatophyta</taxon>
        <taxon>Magnoliopsida</taxon>
        <taxon>eudicotyledons</taxon>
        <taxon>Gunneridae</taxon>
        <taxon>Pentapetalae</taxon>
        <taxon>rosids</taxon>
        <taxon>malvids</taxon>
        <taxon>Brassicales</taxon>
        <taxon>Brassicaceae</taxon>
        <taxon>Camelineae</taxon>
        <taxon>Arabidopsis</taxon>
    </lineage>
</organism>
<dbReference type="AlphaFoldDB" id="A0A178UWF4"/>
<dbReference type="InterPro" id="IPR036028">
    <property type="entry name" value="SH3-like_dom_sf"/>
</dbReference>
<reference evidence="5" key="1">
    <citation type="journal article" date="2016" name="Proc. Natl. Acad. Sci. U.S.A.">
        <title>Chromosome-level assembly of Arabidopsis thaliana Ler reveals the extent of translocation and inversion polymorphisms.</title>
        <authorList>
            <person name="Zapata L."/>
            <person name="Ding J."/>
            <person name="Willing E.M."/>
            <person name="Hartwig B."/>
            <person name="Bezdan D."/>
            <person name="Jiao W.B."/>
            <person name="Patel V."/>
            <person name="Velikkakam James G."/>
            <person name="Koornneef M."/>
            <person name="Ossowski S."/>
            <person name="Schneeberger K."/>
        </authorList>
    </citation>
    <scope>NUCLEOTIDE SEQUENCE [LARGE SCALE GENOMIC DNA]</scope>
    <source>
        <strain evidence="5">cv. Landsberg erecta</strain>
    </source>
</reference>
<proteinExistence type="predicted"/>
<dbReference type="ExpressionAtlas" id="A0A178UWF4">
    <property type="expression patterns" value="baseline and differential"/>
</dbReference>
<dbReference type="Proteomes" id="UP000078284">
    <property type="component" value="Chromosome 4"/>
</dbReference>